<feature type="domain" description="AB hydrolase-1" evidence="2">
    <location>
        <begin position="101"/>
        <end position="364"/>
    </location>
</feature>
<evidence type="ECO:0000313" key="4">
    <source>
        <dbReference type="Proteomes" id="UP000027222"/>
    </source>
</evidence>
<dbReference type="HOGENOM" id="CLU_034763_2_0_1"/>
<evidence type="ECO:0000259" key="2">
    <source>
        <dbReference type="Pfam" id="PF12697"/>
    </source>
</evidence>
<accession>A0A067SLW4</accession>
<keyword evidence="4" id="KW-1185">Reference proteome</keyword>
<dbReference type="InterPro" id="IPR000073">
    <property type="entry name" value="AB_hydrolase_1"/>
</dbReference>
<dbReference type="SUPFAM" id="SSF53474">
    <property type="entry name" value="alpha/beta-Hydrolases"/>
    <property type="match status" value="1"/>
</dbReference>
<gene>
    <name evidence="3" type="ORF">GALMADRAFT_281702</name>
</gene>
<name>A0A067SLW4_GALM3</name>
<reference evidence="4" key="1">
    <citation type="journal article" date="2014" name="Proc. Natl. Acad. Sci. U.S.A.">
        <title>Extensive sampling of basidiomycete genomes demonstrates inadequacy of the white-rot/brown-rot paradigm for wood decay fungi.</title>
        <authorList>
            <person name="Riley R."/>
            <person name="Salamov A.A."/>
            <person name="Brown D.W."/>
            <person name="Nagy L.G."/>
            <person name="Floudas D."/>
            <person name="Held B.W."/>
            <person name="Levasseur A."/>
            <person name="Lombard V."/>
            <person name="Morin E."/>
            <person name="Otillar R."/>
            <person name="Lindquist E.A."/>
            <person name="Sun H."/>
            <person name="LaButti K.M."/>
            <person name="Schmutz J."/>
            <person name="Jabbour D."/>
            <person name="Luo H."/>
            <person name="Baker S.E."/>
            <person name="Pisabarro A.G."/>
            <person name="Walton J.D."/>
            <person name="Blanchette R.A."/>
            <person name="Henrissat B."/>
            <person name="Martin F."/>
            <person name="Cullen D."/>
            <person name="Hibbett D.S."/>
            <person name="Grigoriev I.V."/>
        </authorList>
    </citation>
    <scope>NUCLEOTIDE SEQUENCE [LARGE SCALE GENOMIC DNA]</scope>
    <source>
        <strain evidence="4">CBS 339.88</strain>
    </source>
</reference>
<dbReference type="STRING" id="685588.A0A067SLW4"/>
<protein>
    <recommendedName>
        <fullName evidence="2">AB hydrolase-1 domain-containing protein</fullName>
    </recommendedName>
</protein>
<sequence length="373" mass="39854">MHSSLLFLFTAAALGLASSIPPRCQQTTIPVTVTAHPQIIDIQPPKNQSELTGLLTRVTSLTQNVTTQDFHGPANITATYKIWTLLCVPPGTQPSTVEFAVHGINADHRYWTFGGPGSKNNYADVALKAGHAIFIYDRLGVGHSCKPDGIKEVQQATQIVIAAQLINYLKSGKSGHNFSRVIGIGHSFGSLQLAGVAAQFGNLLDATVLTGFTPFTGGFATATASFGLTIASQQNRKRFGSLSNSYVTTGSISNDQMPFLTFPFFDPAVLKLAEATKGTATIGEFLTLQPLAAPNYTNPLFVVTGDKDLVFCGGNCFQPFGNSTNLVAASQTLFPAVQKFDYIIPANVGHGVNLHFQSPDIYAQIQSWIAELS</sequence>
<dbReference type="OrthoDB" id="1743579at2759"/>
<feature type="signal peptide" evidence="1">
    <location>
        <begin position="1"/>
        <end position="19"/>
    </location>
</feature>
<dbReference type="EMBL" id="KL142391">
    <property type="protein sequence ID" value="KDR71886.1"/>
    <property type="molecule type" value="Genomic_DNA"/>
</dbReference>
<evidence type="ECO:0000256" key="1">
    <source>
        <dbReference type="SAM" id="SignalP"/>
    </source>
</evidence>
<dbReference type="AlphaFoldDB" id="A0A067SLW4"/>
<evidence type="ECO:0000313" key="3">
    <source>
        <dbReference type="EMBL" id="KDR71886.1"/>
    </source>
</evidence>
<dbReference type="Pfam" id="PF12697">
    <property type="entry name" value="Abhydrolase_6"/>
    <property type="match status" value="1"/>
</dbReference>
<organism evidence="3 4">
    <name type="scientific">Galerina marginata (strain CBS 339.88)</name>
    <dbReference type="NCBI Taxonomy" id="685588"/>
    <lineage>
        <taxon>Eukaryota</taxon>
        <taxon>Fungi</taxon>
        <taxon>Dikarya</taxon>
        <taxon>Basidiomycota</taxon>
        <taxon>Agaricomycotina</taxon>
        <taxon>Agaricomycetes</taxon>
        <taxon>Agaricomycetidae</taxon>
        <taxon>Agaricales</taxon>
        <taxon>Agaricineae</taxon>
        <taxon>Strophariaceae</taxon>
        <taxon>Galerina</taxon>
    </lineage>
</organism>
<dbReference type="InterPro" id="IPR029058">
    <property type="entry name" value="AB_hydrolase_fold"/>
</dbReference>
<proteinExistence type="predicted"/>
<feature type="chain" id="PRO_5001645910" description="AB hydrolase-1 domain-containing protein" evidence="1">
    <location>
        <begin position="20"/>
        <end position="373"/>
    </location>
</feature>
<keyword evidence="1" id="KW-0732">Signal</keyword>
<dbReference type="Gene3D" id="3.40.50.1820">
    <property type="entry name" value="alpha/beta hydrolase"/>
    <property type="match status" value="1"/>
</dbReference>
<dbReference type="Proteomes" id="UP000027222">
    <property type="component" value="Unassembled WGS sequence"/>
</dbReference>